<dbReference type="Gene3D" id="3.90.1410.10">
    <property type="entry name" value="set domain protein methyltransferase, domain 1"/>
    <property type="match status" value="1"/>
</dbReference>
<dbReference type="InterPro" id="IPR046341">
    <property type="entry name" value="SET_dom_sf"/>
</dbReference>
<evidence type="ECO:0008006" key="3">
    <source>
        <dbReference type="Google" id="ProtNLM"/>
    </source>
</evidence>
<protein>
    <recommendedName>
        <fullName evidence="3">SET domain-containing protein</fullName>
    </recommendedName>
</protein>
<dbReference type="CDD" id="cd10527">
    <property type="entry name" value="SET_LSMT"/>
    <property type="match status" value="1"/>
</dbReference>
<dbReference type="GO" id="GO:0005634">
    <property type="term" value="C:nucleus"/>
    <property type="evidence" value="ECO:0007669"/>
    <property type="project" value="TreeGrafter"/>
</dbReference>
<evidence type="ECO:0000313" key="1">
    <source>
        <dbReference type="EMBL" id="KAK5695360.1"/>
    </source>
</evidence>
<dbReference type="Proteomes" id="UP001310594">
    <property type="component" value="Unassembled WGS sequence"/>
</dbReference>
<comment type="caution">
    <text evidence="1">The sequence shown here is derived from an EMBL/GenBank/DDBJ whole genome shotgun (WGS) entry which is preliminary data.</text>
</comment>
<proteinExistence type="predicted"/>
<dbReference type="SUPFAM" id="SSF82199">
    <property type="entry name" value="SET domain"/>
    <property type="match status" value="1"/>
</dbReference>
<sequence length="506" mass="56597">MIRDGKAAGWLQLPSEAFLPWAKLNGIAFTHVLPGLLEGKGGALVSNADMVGDVKKPQTLMTVPRALILSRERVLEHAKVDKDFREVLESLGEFGTTSRGAILVFLLMQASLSCPSLPERAGVHSPFTEYVKALPLEELPTFWTPSELQLLVGTTLAPAIAYKLKSLHREYDMLGEATQATRWFRAMHDVLEFDDWLQVDAMYRSRALDFPGIGHCMVPAIDLANHTAGEATIAIYEKDEVGNAILLLCNDKSIAKGDEVTITYGDEKGACEMLFSYGFLEHDRQSAETLFLSLSVPEKDPYRAIKMQTADCAPGFKLIDAGDGEMDWKGEFIWLLCVTEDDGLHFDLARTVDGEEEVHAFFGEHELTGGAPELYTLLGKSELWDVYRLRAVAILQQRVFDQMQVLYGTQDHVKATPYGHDTGIRDTCYDQAMQLRRLEFELLERAYEDFEKQVGYDVPHNFAIADDNQKVELADSEVVQRYLAQMSGVEPEHSNGATEQVEDDFS</sequence>
<evidence type="ECO:0000313" key="2">
    <source>
        <dbReference type="Proteomes" id="UP001310594"/>
    </source>
</evidence>
<accession>A0AAN7W485</accession>
<dbReference type="PANTHER" id="PTHR13271:SF76">
    <property type="entry name" value="SET DOMAIN-CONTAINING PROTEIN 8"/>
    <property type="match status" value="1"/>
</dbReference>
<reference evidence="1" key="1">
    <citation type="submission" date="2023-08" db="EMBL/GenBank/DDBJ databases">
        <title>Black Yeasts Isolated from many extreme environments.</title>
        <authorList>
            <person name="Coleine C."/>
            <person name="Stajich J.E."/>
            <person name="Selbmann L."/>
        </authorList>
    </citation>
    <scope>NUCLEOTIDE SEQUENCE</scope>
    <source>
        <strain evidence="1">CCFEE 5810</strain>
    </source>
</reference>
<organism evidence="1 2">
    <name type="scientific">Elasticomyces elasticus</name>
    <dbReference type="NCBI Taxonomy" id="574655"/>
    <lineage>
        <taxon>Eukaryota</taxon>
        <taxon>Fungi</taxon>
        <taxon>Dikarya</taxon>
        <taxon>Ascomycota</taxon>
        <taxon>Pezizomycotina</taxon>
        <taxon>Dothideomycetes</taxon>
        <taxon>Dothideomycetidae</taxon>
        <taxon>Mycosphaerellales</taxon>
        <taxon>Teratosphaeriaceae</taxon>
        <taxon>Elasticomyces</taxon>
    </lineage>
</organism>
<gene>
    <name evidence="1" type="ORF">LTR97_008866</name>
</gene>
<dbReference type="PANTHER" id="PTHR13271">
    <property type="entry name" value="UNCHARACTERIZED PUTATIVE METHYLTRANSFERASE"/>
    <property type="match status" value="1"/>
</dbReference>
<dbReference type="InterPro" id="IPR050600">
    <property type="entry name" value="SETD3_SETD6_MTase"/>
</dbReference>
<dbReference type="GO" id="GO:0016279">
    <property type="term" value="F:protein-lysine N-methyltransferase activity"/>
    <property type="evidence" value="ECO:0007669"/>
    <property type="project" value="TreeGrafter"/>
</dbReference>
<dbReference type="AlphaFoldDB" id="A0AAN7W485"/>
<dbReference type="EMBL" id="JAVRQU010000014">
    <property type="protein sequence ID" value="KAK5695360.1"/>
    <property type="molecule type" value="Genomic_DNA"/>
</dbReference>
<name>A0AAN7W485_9PEZI</name>